<feature type="signal peptide" evidence="3">
    <location>
        <begin position="1"/>
        <end position="26"/>
    </location>
</feature>
<feature type="compositionally biased region" description="Low complexity" evidence="1">
    <location>
        <begin position="72"/>
        <end position="83"/>
    </location>
</feature>
<feature type="domain" description="DUF5979" evidence="5">
    <location>
        <begin position="1610"/>
        <end position="1734"/>
    </location>
</feature>
<feature type="domain" description="DUF5979" evidence="5">
    <location>
        <begin position="1851"/>
        <end position="1966"/>
    </location>
</feature>
<keyword evidence="2" id="KW-1133">Transmembrane helix</keyword>
<dbReference type="InterPro" id="IPR057687">
    <property type="entry name" value="DUF7927"/>
</dbReference>
<feature type="chain" id="PRO_5038740611" evidence="3">
    <location>
        <begin position="27"/>
        <end position="2276"/>
    </location>
</feature>
<dbReference type="Gene3D" id="2.60.40.1140">
    <property type="entry name" value="Collagen-binding surface protein Cna, B-type domain"/>
    <property type="match status" value="1"/>
</dbReference>
<dbReference type="EMBL" id="CAJB01000002">
    <property type="protein sequence ID" value="CCH75985.1"/>
    <property type="molecule type" value="Genomic_DNA"/>
</dbReference>
<dbReference type="InterPro" id="IPR045826">
    <property type="entry name" value="SpaA_PFL_dom_2"/>
</dbReference>
<feature type="domain" description="DUF5979" evidence="5">
    <location>
        <begin position="929"/>
        <end position="1035"/>
    </location>
</feature>
<dbReference type="InterPro" id="IPR047589">
    <property type="entry name" value="DUF11_rpt"/>
</dbReference>
<evidence type="ECO:0000313" key="9">
    <source>
        <dbReference type="Proteomes" id="UP000035721"/>
    </source>
</evidence>
<feature type="domain" description="DUF5979" evidence="5">
    <location>
        <begin position="820"/>
        <end position="922"/>
    </location>
</feature>
<dbReference type="InterPro" id="IPR047995">
    <property type="entry name" value="Choice_anch_K"/>
</dbReference>
<dbReference type="NCBIfam" id="NF038131">
    <property type="entry name" value="choice_anch_K"/>
    <property type="match status" value="1"/>
</dbReference>
<feature type="compositionally biased region" description="Polar residues" evidence="1">
    <location>
        <begin position="174"/>
        <end position="183"/>
    </location>
</feature>
<feature type="domain" description="DUF5979" evidence="5">
    <location>
        <begin position="1496"/>
        <end position="1601"/>
    </location>
</feature>
<dbReference type="InterPro" id="IPR046022">
    <property type="entry name" value="DUF5979"/>
</dbReference>
<comment type="caution">
    <text evidence="8">The sequence shown here is derived from an EMBL/GenBank/DDBJ whole genome shotgun (WGS) entry which is preliminary data.</text>
</comment>
<feature type="region of interest" description="Disordered" evidence="1">
    <location>
        <begin position="2081"/>
        <end position="2101"/>
    </location>
</feature>
<dbReference type="Pfam" id="PF24514">
    <property type="entry name" value="SpaA_4"/>
    <property type="match status" value="1"/>
</dbReference>
<evidence type="ECO:0000256" key="2">
    <source>
        <dbReference type="SAM" id="Phobius"/>
    </source>
</evidence>
<feature type="domain" description="DUF5979" evidence="5">
    <location>
        <begin position="717"/>
        <end position="812"/>
    </location>
</feature>
<protein>
    <submittedName>
        <fullName evidence="8">Putative Conserved repeat domain protein</fullName>
    </submittedName>
</protein>
<evidence type="ECO:0000259" key="7">
    <source>
        <dbReference type="Pfam" id="PF25549"/>
    </source>
</evidence>
<feature type="domain" description="DUF5979" evidence="5">
    <location>
        <begin position="1384"/>
        <end position="1486"/>
    </location>
</feature>
<feature type="domain" description="DUF5979" evidence="5">
    <location>
        <begin position="1281"/>
        <end position="1377"/>
    </location>
</feature>
<dbReference type="Pfam" id="PF19407">
    <property type="entry name" value="DUF5979"/>
    <property type="match status" value="12"/>
</dbReference>
<dbReference type="RefSeq" id="WP_048549876.1">
    <property type="nucleotide sequence ID" value="NZ_HF570958.1"/>
</dbReference>
<feature type="domain" description="DUF7927" evidence="7">
    <location>
        <begin position="1975"/>
        <end position="2099"/>
    </location>
</feature>
<feature type="domain" description="DUF7927" evidence="7">
    <location>
        <begin position="2104"/>
        <end position="2224"/>
    </location>
</feature>
<dbReference type="STRING" id="1194083.BN12_100014"/>
<dbReference type="OrthoDB" id="134475at2"/>
<feature type="transmembrane region" description="Helical" evidence="2">
    <location>
        <begin position="2249"/>
        <end position="2271"/>
    </location>
</feature>
<feature type="domain" description="DUF5979" evidence="5">
    <location>
        <begin position="1042"/>
        <end position="1152"/>
    </location>
</feature>
<keyword evidence="9" id="KW-1185">Reference proteome</keyword>
<feature type="compositionally biased region" description="Low complexity" evidence="1">
    <location>
        <begin position="2089"/>
        <end position="2098"/>
    </location>
</feature>
<feature type="region of interest" description="Disordered" evidence="1">
    <location>
        <begin position="174"/>
        <end position="197"/>
    </location>
</feature>
<evidence type="ECO:0000259" key="5">
    <source>
        <dbReference type="Pfam" id="PF19407"/>
    </source>
</evidence>
<feature type="compositionally biased region" description="Polar residues" evidence="1">
    <location>
        <begin position="52"/>
        <end position="71"/>
    </location>
</feature>
<feature type="domain" description="DUF5979" evidence="5">
    <location>
        <begin position="494"/>
        <end position="596"/>
    </location>
</feature>
<dbReference type="Pfam" id="PF19403">
    <property type="entry name" value="SpaA_2"/>
    <property type="match status" value="1"/>
</dbReference>
<feature type="domain" description="SpaA-like prealbumin fold" evidence="4">
    <location>
        <begin position="396"/>
        <end position="485"/>
    </location>
</feature>
<accession>A0A077LVI8</accession>
<feature type="domain" description="SpaA-like prealbumin fold" evidence="6">
    <location>
        <begin position="287"/>
        <end position="392"/>
    </location>
</feature>
<dbReference type="Proteomes" id="UP000035721">
    <property type="component" value="Unassembled WGS sequence"/>
</dbReference>
<keyword evidence="2" id="KW-0472">Membrane</keyword>
<evidence type="ECO:0000259" key="6">
    <source>
        <dbReference type="Pfam" id="PF24514"/>
    </source>
</evidence>
<feature type="compositionally biased region" description="Pro residues" evidence="1">
    <location>
        <begin position="2229"/>
        <end position="2240"/>
    </location>
</feature>
<organism evidence="8 9">
    <name type="scientific">Nostocoides japonicum T1-X7</name>
    <dbReference type="NCBI Taxonomy" id="1194083"/>
    <lineage>
        <taxon>Bacteria</taxon>
        <taxon>Bacillati</taxon>
        <taxon>Actinomycetota</taxon>
        <taxon>Actinomycetes</taxon>
        <taxon>Micrococcales</taxon>
        <taxon>Intrasporangiaceae</taxon>
        <taxon>Nostocoides</taxon>
    </lineage>
</organism>
<dbReference type="NCBIfam" id="TIGR01451">
    <property type="entry name" value="B_ant_repeat"/>
    <property type="match status" value="1"/>
</dbReference>
<feature type="compositionally biased region" description="Low complexity" evidence="1">
    <location>
        <begin position="2219"/>
        <end position="2228"/>
    </location>
</feature>
<feature type="domain" description="DUF5979" evidence="5">
    <location>
        <begin position="1741"/>
        <end position="1844"/>
    </location>
</feature>
<feature type="region of interest" description="Disordered" evidence="1">
    <location>
        <begin position="2219"/>
        <end position="2240"/>
    </location>
</feature>
<feature type="region of interest" description="Disordered" evidence="1">
    <location>
        <begin position="52"/>
        <end position="83"/>
    </location>
</feature>
<gene>
    <name evidence="8" type="ORF">BN12_100014</name>
</gene>
<proteinExistence type="predicted"/>
<sequence length="2276" mass="233138">MTRSLRALAVLVCTMLVAAVSVVVPAALPTAAAATVPFGTVQGRAHDQTGYTDAGFTQSTSANQSCTKYSPTSGTGASSTSSAWVDPGSTAYVAHGASDYPCPSGGVNTSDQSAVGVTPNSTTSATDGTPFLVAKMVHYNNPISGNYPAWYKGTISLKFSNMLTPNTVDFGFQLQETPNSSSNRRCDPSPEGPNPDAYDQGINANGCADWIYFDSQVSATVLTGQDGTKYKLVLKGFSGGSCASYDESATAQTFWTKERATTSACIWASFQQVRSLKIQKKVVAPSGVTPPSQAFSYTSTSDLRGSAWDGQAWTLTNGQSKTGDLLQDETVGVTEAQLGGKWSLTDISCVDGTGANVPLASKDLTTGQMSLKVGAPATSAAAPVTCTYTNTYQPKGTLTLVKQVQSGSAAPSAWTLSASGPTSISGPSGSPAVTNQTVNTGTYDLAESGPVGYVPVGGWSCTGSGGTLDGTRLTIADSANVTCTVTNRQAVGSLQIKKVVNGPASGAPSPTYAFRGSYDCGTGFSGTFSTLTTASPVTIANIPAGSSCTVTETPPTGSSGLADSSYTWVGTPSYDPSQSVTIADQATSTVTITNSFVQNTGTLILAKAVQPRDGTDQTGYTGGTSRTFLMRYTCTIGGTTVASGSRDVTTGAPVTVSGIPATSSCAVAETLTEQTGDFADASYAWDGSTNDGPKTVPVDGSATVTTTNYFAKLTGRLTIVKRVQGDGYTGGTDPHFAIDWNCGSAKGTVTLAKDGSETVTVPANLGCSVVERGPSGNLAVGYEWGQPSYDGLTGGVVTVSPSGTSTVTVTNTTNPIFGTVTVTKNITGATDGVIAGTRFFVRVDCDAPAQGETTNYAHVFNLLPQSPMGTPNLQVGTTCTVTEQSQPDLLDDSYAWDPIPDPQTVTITSKGQVAAVTVTNHVRRVYGSLSISKIVTPLDGLDGSGVGFSGTWSCAYGATTYSGTWSRTGAGAATLTGDDPTQIPLTSRCTVTENAPNRDPSLTDSSYNWGGVTITGPVTLTAAAPEGHVDVTNTIVRSTGAFTVAKIVTGGEAGTAFEDDDFTFQYRCSPLTGPAITGTLTARAGGTAVLPSGVTIPLGSTCTVSETGVADPIDPYRWGDPTYQVGTSSPTTEPPTFVVTSATLPIAVRVTNPLEEVFVPVTVTKRVTGATSGYTGTTFTGYGRCTSPDGTTRIYGPATLARDESITEGVLLGSTNCMIVESPPGAGEGLLDDSYAWGPASTDPPSLDVTDPNGDYQAEVINPITRVHGQISLIKVLHDPDAVVDPTRTYSGTWTCSRTGDPDVSGTWTVDGPGPATLDGVPDDGILLGSTCTATEGALGAPPAANGDPSYSWGDATFGSGTVTSEHAGGMTVTNTVNRTVGDVDVTKTVTGETLGYVGTGEAFTVDYRCTPPTGTASPLTGTATVGDGQTRTLASGIPSGWSCTADEHPPGRDLLRNASYAWGVPTVTGPVTVAAGETVSISVTNPVIRNYGALAVVKVIGADQDAVTPDATFSGTYSCVYGQGDPDEATFEGTWSVTGPGVATLDPVADRLPIGTRCTITEDTPSGGLVDASWSWATPSIGQPGVIASSRSVSTATVDNRPVRVHGTLEVTKVFDGDADLALVAGARVTGTWRCDYDSGSRPEDHTVGTWSLPASGGTATLAAADGSVTDADGNPILVPVTSSCTVTENTPGEDLLTDTSYAWGPVAYDPEGGVVAVPASGAAHVTVTNTVTRVPGALEIRKIIDLPAGVTHEDQGTFTGTYLCSHRGDPDQTGPWSLTLPDTARVDGILLNSQCTVTEDIPTGVPKPSDISYVWAGNTVSPGSATVTDPSTPAEFTVINHVVRALTHLTVTKVLSENSATPPDGLEFDMSYTCTDQSGDTHTGSKAIAIGETWTTANDIPVGSHCTVTEGDLPDVSPRFVWVGTSMSVEQIPGLPRSGAASIDFDVPPLGADGVVVPAVTVTNELTRAENGYVITKSSDPSSGTPVEPGGTITYRVTLTPTGPGVTDGVVVTDDLSEVLPYATVSDIDPPQGTASIAGDTLTWNAGTVGPTEPLTLTYRATVKPGMYDVVLRNAVTATGETPPDPCDTCETTTEHPTPPAYEVSKTADPASGATVQPGQPITYRLTVHNLSVESPIEGIVVTDDLSDVLASADFDGVVSGGPAVLRGSTLTWTVPEIGAGGSTTLVYRVTVDKDAYDVILRNAVTATGPVPPTTCDPCTTTHHTPPQTPPAPAPEPPPLAFTGSGGVLSTLLLALALLAAGAAAVWSVRRRDA</sequence>
<feature type="region of interest" description="Disordered" evidence="1">
    <location>
        <begin position="544"/>
        <end position="564"/>
    </location>
</feature>
<feature type="domain" description="DUF5979" evidence="5">
    <location>
        <begin position="616"/>
        <end position="710"/>
    </location>
</feature>
<evidence type="ECO:0000313" key="8">
    <source>
        <dbReference type="EMBL" id="CCH75985.1"/>
    </source>
</evidence>
<evidence type="ECO:0000256" key="1">
    <source>
        <dbReference type="SAM" id="MobiDB-lite"/>
    </source>
</evidence>
<keyword evidence="3" id="KW-0732">Signal</keyword>
<name>A0A077LVI8_9MICO</name>
<keyword evidence="2" id="KW-0812">Transmembrane</keyword>
<evidence type="ECO:0000259" key="4">
    <source>
        <dbReference type="Pfam" id="PF19403"/>
    </source>
</evidence>
<dbReference type="InterPro" id="IPR055371">
    <property type="entry name" value="SpaA_PFL_dom_4"/>
</dbReference>
<dbReference type="Pfam" id="PF25549">
    <property type="entry name" value="DUF7927"/>
    <property type="match status" value="2"/>
</dbReference>
<reference evidence="8 9" key="1">
    <citation type="journal article" date="2013" name="ISME J.">
        <title>A metabolic model for members of the genus Tetrasphaera involved in enhanced biological phosphorus removal.</title>
        <authorList>
            <person name="Kristiansen R."/>
            <person name="Nguyen H.T.T."/>
            <person name="Saunders A.M."/>
            <person name="Nielsen J.L."/>
            <person name="Wimmer R."/>
            <person name="Le V.Q."/>
            <person name="McIlroy S.J."/>
            <person name="Petrovski S."/>
            <person name="Seviour R.J."/>
            <person name="Calteau A."/>
            <person name="Nielsen K.L."/>
            <person name="Nielsen P.H."/>
        </authorList>
    </citation>
    <scope>NUCLEOTIDE SEQUENCE [LARGE SCALE GENOMIC DNA]</scope>
    <source>
        <strain evidence="8 9">T1-X7</strain>
    </source>
</reference>
<evidence type="ECO:0000256" key="3">
    <source>
        <dbReference type="SAM" id="SignalP"/>
    </source>
</evidence>